<dbReference type="Gene3D" id="3.30.70.330">
    <property type="match status" value="3"/>
</dbReference>
<dbReference type="EMBL" id="JAPFFF010000005">
    <property type="protein sequence ID" value="KAK8890487.1"/>
    <property type="molecule type" value="Genomic_DNA"/>
</dbReference>
<dbReference type="PROSITE" id="PS50102">
    <property type="entry name" value="RRM"/>
    <property type="match status" value="1"/>
</dbReference>
<sequence>MSGKKINPWQCPPDPSQCRLLHFENLPPNCTWNNIYPFISSFQIEHETIFGTQALVQFSNPQQAQRFYEYYHNQLVISGYPVAITYSPLTQLILTSESPTRTAPSRVICIQVMRLRVCLGIQDIYDECSLFGIVEKIICFEKTGKFALVQMSRVDQASLALLNLSNSPRHHPSFQFRIQYSKNQDIVIKFNNSKSFDFTTPDAQIQFARLREAVAGERPFFTVDECPEIDPIFDFWRPVHFDPTFLPVLGIVGFDEKSISCDFLKNLFSQYGIVKRIKISIIRRRIAFIMFANSFYARLAMTFMNNCPIDGKKLSIDFPLHPDINQQGDFNDPYYKDYSNENDEDFDVEDYSSLSFPSKFVRVKSGNIENIILPDLAVYDPRNKVIQFLNIDEACRFIGLTNTTVSNGQTILLSFYTPA</sequence>
<evidence type="ECO:0000313" key="4">
    <source>
        <dbReference type="Proteomes" id="UP001470230"/>
    </source>
</evidence>
<evidence type="ECO:0000256" key="1">
    <source>
        <dbReference type="PROSITE-ProRule" id="PRU00176"/>
    </source>
</evidence>
<dbReference type="PANTHER" id="PTHR15592">
    <property type="entry name" value="MATRIN 3/NUCLEAR PROTEIN 220-RELATED"/>
    <property type="match status" value="1"/>
</dbReference>
<dbReference type="SMART" id="SM00360">
    <property type="entry name" value="RRM"/>
    <property type="match status" value="2"/>
</dbReference>
<proteinExistence type="predicted"/>
<keyword evidence="4" id="KW-1185">Reference proteome</keyword>
<keyword evidence="1" id="KW-0694">RNA-binding</keyword>
<gene>
    <name evidence="3" type="ORF">M9Y10_035263</name>
</gene>
<dbReference type="Proteomes" id="UP001470230">
    <property type="component" value="Unassembled WGS sequence"/>
</dbReference>
<dbReference type="InterPro" id="IPR012677">
    <property type="entry name" value="Nucleotide-bd_a/b_plait_sf"/>
</dbReference>
<dbReference type="InterPro" id="IPR035979">
    <property type="entry name" value="RBD_domain_sf"/>
</dbReference>
<protein>
    <recommendedName>
        <fullName evidence="2">RRM domain-containing protein</fullName>
    </recommendedName>
</protein>
<dbReference type="SUPFAM" id="SSF54928">
    <property type="entry name" value="RNA-binding domain, RBD"/>
    <property type="match status" value="3"/>
</dbReference>
<feature type="domain" description="RRM" evidence="2">
    <location>
        <begin position="247"/>
        <end position="321"/>
    </location>
</feature>
<name>A0ABR2KI13_9EUKA</name>
<dbReference type="InterPro" id="IPR000504">
    <property type="entry name" value="RRM_dom"/>
</dbReference>
<evidence type="ECO:0000313" key="3">
    <source>
        <dbReference type="EMBL" id="KAK8890487.1"/>
    </source>
</evidence>
<organism evidence="3 4">
    <name type="scientific">Tritrichomonas musculus</name>
    <dbReference type="NCBI Taxonomy" id="1915356"/>
    <lineage>
        <taxon>Eukaryota</taxon>
        <taxon>Metamonada</taxon>
        <taxon>Parabasalia</taxon>
        <taxon>Tritrichomonadida</taxon>
        <taxon>Tritrichomonadidae</taxon>
        <taxon>Tritrichomonas</taxon>
    </lineage>
</organism>
<dbReference type="Pfam" id="PF13893">
    <property type="entry name" value="RRM_5"/>
    <property type="match status" value="2"/>
</dbReference>
<accession>A0ABR2KI13</accession>
<reference evidence="3 4" key="1">
    <citation type="submission" date="2024-04" db="EMBL/GenBank/DDBJ databases">
        <title>Tritrichomonas musculus Genome.</title>
        <authorList>
            <person name="Alves-Ferreira E."/>
            <person name="Grigg M."/>
            <person name="Lorenzi H."/>
            <person name="Galac M."/>
        </authorList>
    </citation>
    <scope>NUCLEOTIDE SEQUENCE [LARGE SCALE GENOMIC DNA]</scope>
    <source>
        <strain evidence="3 4">EAF2021</strain>
    </source>
</reference>
<comment type="caution">
    <text evidence="3">The sequence shown here is derived from an EMBL/GenBank/DDBJ whole genome shotgun (WGS) entry which is preliminary data.</text>
</comment>
<evidence type="ECO:0000259" key="2">
    <source>
        <dbReference type="PROSITE" id="PS50102"/>
    </source>
</evidence>